<evidence type="ECO:0000313" key="1">
    <source>
        <dbReference type="EMBL" id="OGI37793.1"/>
    </source>
</evidence>
<dbReference type="GO" id="GO:0006355">
    <property type="term" value="P:regulation of DNA-templated transcription"/>
    <property type="evidence" value="ECO:0007669"/>
    <property type="project" value="InterPro"/>
</dbReference>
<evidence type="ECO:0008006" key="3">
    <source>
        <dbReference type="Google" id="ProtNLM"/>
    </source>
</evidence>
<evidence type="ECO:0000313" key="2">
    <source>
        <dbReference type="Proteomes" id="UP000179334"/>
    </source>
</evidence>
<proteinExistence type="predicted"/>
<reference evidence="1 2" key="1">
    <citation type="journal article" date="2016" name="Nat. Commun.">
        <title>Thousands of microbial genomes shed light on interconnected biogeochemical processes in an aquifer system.</title>
        <authorList>
            <person name="Anantharaman K."/>
            <person name="Brown C.T."/>
            <person name="Hug L.A."/>
            <person name="Sharon I."/>
            <person name="Castelle C.J."/>
            <person name="Probst A.J."/>
            <person name="Thomas B.C."/>
            <person name="Singh A."/>
            <person name="Wilkins M.J."/>
            <person name="Karaoz U."/>
            <person name="Brodie E.L."/>
            <person name="Williams K.H."/>
            <person name="Hubbard S.S."/>
            <person name="Banfield J.F."/>
        </authorList>
    </citation>
    <scope>NUCLEOTIDE SEQUENCE [LARGE SCALE GENOMIC DNA]</scope>
</reference>
<dbReference type="Proteomes" id="UP000179334">
    <property type="component" value="Unassembled WGS sequence"/>
</dbReference>
<accession>A0A1F6SY48</accession>
<dbReference type="Gene3D" id="1.10.1220.10">
    <property type="entry name" value="Met repressor-like"/>
    <property type="match status" value="1"/>
</dbReference>
<gene>
    <name evidence="1" type="ORF">A2V91_02880</name>
</gene>
<comment type="caution">
    <text evidence="1">The sequence shown here is derived from an EMBL/GenBank/DDBJ whole genome shotgun (WGS) entry which is preliminary data.</text>
</comment>
<name>A0A1F6SY48_9PROT</name>
<dbReference type="AlphaFoldDB" id="A0A1F6SY48"/>
<dbReference type="EMBL" id="MFSR01000083">
    <property type="protein sequence ID" value="OGI37793.1"/>
    <property type="molecule type" value="Genomic_DNA"/>
</dbReference>
<organism evidence="1 2">
    <name type="scientific">Candidatus Muproteobacteria bacterium RBG_16_64_10</name>
    <dbReference type="NCBI Taxonomy" id="1817757"/>
    <lineage>
        <taxon>Bacteria</taxon>
        <taxon>Pseudomonadati</taxon>
        <taxon>Pseudomonadota</taxon>
        <taxon>Candidatus Muproteobacteria</taxon>
    </lineage>
</organism>
<protein>
    <recommendedName>
        <fullName evidence="3">Ribbon-helix-helix protein CopG domain-containing protein</fullName>
    </recommendedName>
</protein>
<sequence>MTAVSLRLPDSLIKEADKRARELRVQRAEYIRRAIVALNAQVSAEQRRRRMMEVSRRVRCESMRVNAEFDAVEDAPDA</sequence>
<dbReference type="InterPro" id="IPR013321">
    <property type="entry name" value="Arc_rbn_hlx_hlx"/>
</dbReference>